<evidence type="ECO:0000256" key="7">
    <source>
        <dbReference type="ARBA" id="ARBA00043912"/>
    </source>
</evidence>
<dbReference type="PRINTS" id="PR00501">
    <property type="entry name" value="KELCHREPEAT"/>
</dbReference>
<dbReference type="InterPro" id="IPR017096">
    <property type="entry name" value="BTB-kelch_protein"/>
</dbReference>
<dbReference type="Pfam" id="PF24681">
    <property type="entry name" value="Kelch_KLHDC2_KLHL20_DRC7"/>
    <property type="match status" value="1"/>
</dbReference>
<protein>
    <recommendedName>
        <fullName evidence="2">Kelch-like protein diablo</fullName>
    </recommendedName>
</protein>
<organism evidence="9 10">
    <name type="scientific">Eumeta variegata</name>
    <name type="common">Bagworm moth</name>
    <name type="synonym">Eumeta japonica</name>
    <dbReference type="NCBI Taxonomy" id="151549"/>
    <lineage>
        <taxon>Eukaryota</taxon>
        <taxon>Metazoa</taxon>
        <taxon>Ecdysozoa</taxon>
        <taxon>Arthropoda</taxon>
        <taxon>Hexapoda</taxon>
        <taxon>Insecta</taxon>
        <taxon>Pterygota</taxon>
        <taxon>Neoptera</taxon>
        <taxon>Endopterygota</taxon>
        <taxon>Lepidoptera</taxon>
        <taxon>Glossata</taxon>
        <taxon>Ditrysia</taxon>
        <taxon>Tineoidea</taxon>
        <taxon>Psychidae</taxon>
        <taxon>Oiketicinae</taxon>
        <taxon>Eumeta</taxon>
    </lineage>
</organism>
<comment type="pathway">
    <text evidence="1">Protein modification; protein ubiquitination.</text>
</comment>
<dbReference type="Pfam" id="PF01344">
    <property type="entry name" value="Kelch_1"/>
    <property type="match status" value="1"/>
</dbReference>
<keyword evidence="3" id="KW-0880">Kelch repeat</keyword>
<keyword evidence="10" id="KW-1185">Reference proteome</keyword>
<dbReference type="UniPathway" id="UPA00143"/>
<sequence>MIVKAHRVVLAEDSAYFKAIFNSNFEECNKKTVSLPSIPPDILPLVVEFIYSGQTIISNSTVQHLMNAANILKLEGLAASCSDHFKTKLRPSTVLDIISFAEAHNYVDVFEEALTYARKHWKAIAEGDEILSVSSTLLIKLLSSDDLLVDEENQVLNVVLRWLEHDALSRRQHCVEVLRRVRLRLLKPHALENALANIRDPSIAEIVRAFIAVLESEINTKPRLIAECYFYVVGGLTRRSPTAIDKLATAVKFDVHLKKWKDIAPMSEARSMLGVATLGGLLYAVGGENNDKALASGEVYDPITDDWTPIASMKKARQCFGLAAVNKKLFAFGGIGDQLESSVEAYDPEADEWVVVGEMPEPRSDMSVATYGEAVYVVGGRTQIHGYTSDVLRYTPARAEWRRLRPLLLARAGAAAVATASVLGPSLYVVGGQSTEKLSATEMIDCYDLESEELNFASEMSTARVGCVACSVGDVLIVVGGDSGTDLSATTTASVETYDVAKVEWGAAPALPLPRAYAGAALI</sequence>
<feature type="domain" description="BTB" evidence="8">
    <location>
        <begin position="1"/>
        <end position="59"/>
    </location>
</feature>
<dbReference type="Pfam" id="PF07707">
    <property type="entry name" value="BACK"/>
    <property type="match status" value="1"/>
</dbReference>
<dbReference type="Gene3D" id="3.30.710.10">
    <property type="entry name" value="Potassium Channel Kv1.1, Chain A"/>
    <property type="match status" value="1"/>
</dbReference>
<comment type="caution">
    <text evidence="9">The sequence shown here is derived from an EMBL/GenBank/DDBJ whole genome shotgun (WGS) entry which is preliminary data.</text>
</comment>
<evidence type="ECO:0000313" key="9">
    <source>
        <dbReference type="EMBL" id="GBP61449.1"/>
    </source>
</evidence>
<dbReference type="AlphaFoldDB" id="A0A4C1XGM3"/>
<gene>
    <name evidence="9" type="primary">IPP</name>
    <name evidence="9" type="ORF">EVAR_50817_1</name>
</gene>
<dbReference type="InterPro" id="IPR011333">
    <property type="entry name" value="SKP1/BTB/POZ_sf"/>
</dbReference>
<dbReference type="PROSITE" id="PS50097">
    <property type="entry name" value="BTB"/>
    <property type="match status" value="1"/>
</dbReference>
<dbReference type="OrthoDB" id="191037at2759"/>
<keyword evidence="6" id="KW-0009">Actin-binding</keyword>
<reference evidence="9 10" key="1">
    <citation type="journal article" date="2019" name="Commun. Biol.">
        <title>The bagworm genome reveals a unique fibroin gene that provides high tensile strength.</title>
        <authorList>
            <person name="Kono N."/>
            <person name="Nakamura H."/>
            <person name="Ohtoshi R."/>
            <person name="Tomita M."/>
            <person name="Numata K."/>
            <person name="Arakawa K."/>
        </authorList>
    </citation>
    <scope>NUCLEOTIDE SEQUENCE [LARGE SCALE GENOMIC DNA]</scope>
</reference>
<dbReference type="Proteomes" id="UP000299102">
    <property type="component" value="Unassembled WGS sequence"/>
</dbReference>
<accession>A0A4C1XGM3</accession>
<dbReference type="GO" id="GO:0003779">
    <property type="term" value="F:actin binding"/>
    <property type="evidence" value="ECO:0007669"/>
    <property type="project" value="UniProtKB-KW"/>
</dbReference>
<evidence type="ECO:0000313" key="10">
    <source>
        <dbReference type="Proteomes" id="UP000299102"/>
    </source>
</evidence>
<evidence type="ECO:0000256" key="2">
    <source>
        <dbReference type="ARBA" id="ARBA00013699"/>
    </source>
</evidence>
<dbReference type="EMBL" id="BGZK01000814">
    <property type="protein sequence ID" value="GBP61449.1"/>
    <property type="molecule type" value="Genomic_DNA"/>
</dbReference>
<dbReference type="Gene3D" id="2.120.10.80">
    <property type="entry name" value="Kelch-type beta propeller"/>
    <property type="match status" value="2"/>
</dbReference>
<evidence type="ECO:0000256" key="4">
    <source>
        <dbReference type="ARBA" id="ARBA00022737"/>
    </source>
</evidence>
<evidence type="ECO:0000256" key="6">
    <source>
        <dbReference type="ARBA" id="ARBA00023203"/>
    </source>
</evidence>
<keyword evidence="4" id="KW-0677">Repeat</keyword>
<evidence type="ECO:0000256" key="1">
    <source>
        <dbReference type="ARBA" id="ARBA00004906"/>
    </source>
</evidence>
<comment type="function">
    <text evidence="7">Probable substrate-specific adapter of an E3 ubiquitin-protein ligase complex which mediates the ubiquitination and subsequent proteasomal degradation of target proteins. May have a role in synapse differentiation and growth.</text>
</comment>
<dbReference type="SUPFAM" id="SSF54695">
    <property type="entry name" value="POZ domain"/>
    <property type="match status" value="1"/>
</dbReference>
<dbReference type="PANTHER" id="PTHR24412">
    <property type="entry name" value="KELCH PROTEIN"/>
    <property type="match status" value="1"/>
</dbReference>
<dbReference type="STRING" id="151549.A0A4C1XGM3"/>
<evidence type="ECO:0000259" key="8">
    <source>
        <dbReference type="PROSITE" id="PS50097"/>
    </source>
</evidence>
<dbReference type="PANTHER" id="PTHR24412:SF441">
    <property type="entry name" value="KELCH-LIKE PROTEIN 28"/>
    <property type="match status" value="1"/>
</dbReference>
<dbReference type="InterPro" id="IPR000210">
    <property type="entry name" value="BTB/POZ_dom"/>
</dbReference>
<dbReference type="GO" id="GO:0016567">
    <property type="term" value="P:protein ubiquitination"/>
    <property type="evidence" value="ECO:0007669"/>
    <property type="project" value="UniProtKB-UniPathway"/>
</dbReference>
<dbReference type="SMART" id="SM00875">
    <property type="entry name" value="BACK"/>
    <property type="match status" value="1"/>
</dbReference>
<dbReference type="InterPro" id="IPR011705">
    <property type="entry name" value="BACK"/>
</dbReference>
<evidence type="ECO:0000256" key="5">
    <source>
        <dbReference type="ARBA" id="ARBA00022786"/>
    </source>
</evidence>
<dbReference type="Gene3D" id="1.25.40.420">
    <property type="match status" value="1"/>
</dbReference>
<dbReference type="SMART" id="SM00225">
    <property type="entry name" value="BTB"/>
    <property type="match status" value="1"/>
</dbReference>
<dbReference type="InterPro" id="IPR006652">
    <property type="entry name" value="Kelch_1"/>
</dbReference>
<dbReference type="SUPFAM" id="SSF117281">
    <property type="entry name" value="Kelch motif"/>
    <property type="match status" value="1"/>
</dbReference>
<dbReference type="InterPro" id="IPR015915">
    <property type="entry name" value="Kelch-typ_b-propeller"/>
</dbReference>
<dbReference type="SMART" id="SM00612">
    <property type="entry name" value="Kelch"/>
    <property type="match status" value="6"/>
</dbReference>
<name>A0A4C1XGM3_EUMVA</name>
<proteinExistence type="predicted"/>
<dbReference type="PIRSF" id="PIRSF037037">
    <property type="entry name" value="Kelch-like_protein_gigaxonin"/>
    <property type="match status" value="1"/>
</dbReference>
<keyword evidence="5" id="KW-0833">Ubl conjugation pathway</keyword>
<evidence type="ECO:0000256" key="3">
    <source>
        <dbReference type="ARBA" id="ARBA00022441"/>
    </source>
</evidence>
<dbReference type="FunFam" id="1.25.40.420:FF:000001">
    <property type="entry name" value="Kelch-like family member 12"/>
    <property type="match status" value="1"/>
</dbReference>
<dbReference type="Pfam" id="PF00651">
    <property type="entry name" value="BTB"/>
    <property type="match status" value="1"/>
</dbReference>